<gene>
    <name evidence="2" type="ORF">M2152_000952</name>
</gene>
<keyword evidence="3" id="KW-1185">Reference proteome</keyword>
<evidence type="ECO:0000313" key="3">
    <source>
        <dbReference type="Proteomes" id="UP001160142"/>
    </source>
</evidence>
<protein>
    <recommendedName>
        <fullName evidence="4">HNH endonuclease</fullName>
    </recommendedName>
</protein>
<dbReference type="Proteomes" id="UP001160142">
    <property type="component" value="Unassembled WGS sequence"/>
</dbReference>
<name>A0ABT6KLA9_9MICO</name>
<evidence type="ECO:0008006" key="4">
    <source>
        <dbReference type="Google" id="ProtNLM"/>
    </source>
</evidence>
<proteinExistence type="predicted"/>
<reference evidence="2 3" key="1">
    <citation type="submission" date="2023-04" db="EMBL/GenBank/DDBJ databases">
        <title>Genome Encyclopedia of Bacteria and Archaea VI: Functional Genomics of Type Strains.</title>
        <authorList>
            <person name="Whitman W."/>
        </authorList>
    </citation>
    <scope>NUCLEOTIDE SEQUENCE [LARGE SCALE GENOMIC DNA]</scope>
    <source>
        <strain evidence="2 3">SG_E_30_P1</strain>
    </source>
</reference>
<organism evidence="2 3">
    <name type="scientific">Antiquaquibacter oligotrophicus</name>
    <dbReference type="NCBI Taxonomy" id="2880260"/>
    <lineage>
        <taxon>Bacteria</taxon>
        <taxon>Bacillati</taxon>
        <taxon>Actinomycetota</taxon>
        <taxon>Actinomycetes</taxon>
        <taxon>Micrococcales</taxon>
        <taxon>Microbacteriaceae</taxon>
        <taxon>Antiquaquibacter</taxon>
    </lineage>
</organism>
<sequence>MLTDEQKRTRAETRHRTAALRAEEDALRREAKRCEWHEEDMFLTREQAAAGELCRGCGLEVIDGLGSWPPLMHLSPEQRIEHDAAETRYKQLHPDCRAHRWSIDGSRTTHCGLCCPPVPFSRSQLDAVAKILDGHVRRDEELDIWALDLTCGHRVEHNVHHTQRYWVGSTTHCPECSMTRGIVTSERNVEAADRKKELEQRRAADVTKAEREVAKAEKAAAAAREKLAALKAGQ</sequence>
<feature type="coiled-coil region" evidence="1">
    <location>
        <begin position="206"/>
        <end position="233"/>
    </location>
</feature>
<accession>A0ABT6KLA9</accession>
<evidence type="ECO:0000256" key="1">
    <source>
        <dbReference type="SAM" id="Coils"/>
    </source>
</evidence>
<keyword evidence="1" id="KW-0175">Coiled coil</keyword>
<comment type="caution">
    <text evidence="2">The sequence shown here is derived from an EMBL/GenBank/DDBJ whole genome shotgun (WGS) entry which is preliminary data.</text>
</comment>
<evidence type="ECO:0000313" key="2">
    <source>
        <dbReference type="EMBL" id="MDH6180770.1"/>
    </source>
</evidence>
<dbReference type="RefSeq" id="WP_322133109.1">
    <property type="nucleotide sequence ID" value="NZ_CP085036.1"/>
</dbReference>
<dbReference type="EMBL" id="JARXVQ010000001">
    <property type="protein sequence ID" value="MDH6180770.1"/>
    <property type="molecule type" value="Genomic_DNA"/>
</dbReference>